<protein>
    <submittedName>
        <fullName evidence="4">O-linked N-acetylglucosamine transferase/flagellin modification protein FlbA</fullName>
    </submittedName>
</protein>
<evidence type="ECO:0000256" key="3">
    <source>
        <dbReference type="PROSITE-ProRule" id="PRU00339"/>
    </source>
</evidence>
<sequence>MTVHAQAPTRPDQTFLRRAWAEAKLGHYSATLQALTPYQPNNTDQIDLLRATCLAATGRIKEAASLFCALASKAPTEQHPLHMLADLLIPQERRHDLLPVCRAALKLTPQDARLYDLLGDILLQLGQYDAGIENLRHSVTLRPDNSTSLNLLAMALYERGKSDEALALLNNTLTTTPDHAGTLSNIGCILSGLGRLQEALTFYNKAIHLYPDHAQIRLNHSIALLKAGRYAQGWREHEWRLQLPGHTSLPPTTLMPTLSHSTGPQANLHGKRILITQEEGLGDTLMYLRYIEPLAQRGAITHLWVPQTLGALCRRVRGAAFVQVGGSVPEFDWHCPFISLPRVFSATSYGMGAAVPYLKASARKVKAFAKLVPQNDKLNVGLVWGGAPRPNTVGPHMTDRKRSMPLATLAPLAKLAGLNLISLQKGPYAHDSAPPPAGMTLLDPTPHLHTLDDTAALLMSIDVLVSVDTSCVHLAGGLGRPVILLDRFDNCWRWLHGTPNSPWYPTLRIIRQTEPRQWGPVIAQLCQALTAMAHHKKDRTRTAS</sequence>
<reference evidence="4 5" key="1">
    <citation type="submission" date="2012-11" db="EMBL/GenBank/DDBJ databases">
        <title>Whole genome sequence of Acetobacter orientalis 21F-2.</title>
        <authorList>
            <person name="Azuma Y."/>
            <person name="Higashiura N."/>
            <person name="Hirakawa H."/>
            <person name="Matsushita K."/>
        </authorList>
    </citation>
    <scope>NUCLEOTIDE SEQUENCE [LARGE SCALE GENOMIC DNA]</scope>
    <source>
        <strain evidence="4 5">21F-2</strain>
    </source>
</reference>
<dbReference type="SMART" id="SM00028">
    <property type="entry name" value="TPR"/>
    <property type="match status" value="3"/>
</dbReference>
<dbReference type="GeneID" id="76203803"/>
<gene>
    <name evidence="4" type="ORF">Abor_011_009</name>
</gene>
<dbReference type="STRING" id="1231341.Abor_011_009"/>
<dbReference type="PROSITE" id="PS50005">
    <property type="entry name" value="TPR"/>
    <property type="match status" value="2"/>
</dbReference>
<evidence type="ECO:0000256" key="2">
    <source>
        <dbReference type="ARBA" id="ARBA00022803"/>
    </source>
</evidence>
<accession>A0A6N3SVW1</accession>
<dbReference type="GO" id="GO:0016740">
    <property type="term" value="F:transferase activity"/>
    <property type="evidence" value="ECO:0007669"/>
    <property type="project" value="UniProtKB-KW"/>
</dbReference>
<dbReference type="EMBL" id="BAMX01000011">
    <property type="protein sequence ID" value="GAN65656.1"/>
    <property type="molecule type" value="Genomic_DNA"/>
</dbReference>
<comment type="caution">
    <text evidence="4">The sequence shown here is derived from an EMBL/GenBank/DDBJ whole genome shotgun (WGS) entry which is preliminary data.</text>
</comment>
<dbReference type="InterPro" id="IPR052346">
    <property type="entry name" value="O-mannosyl-transferase_TMTC"/>
</dbReference>
<dbReference type="SUPFAM" id="SSF48452">
    <property type="entry name" value="TPR-like"/>
    <property type="match status" value="1"/>
</dbReference>
<dbReference type="PANTHER" id="PTHR44227">
    <property type="match status" value="1"/>
</dbReference>
<keyword evidence="4" id="KW-0969">Cilium</keyword>
<dbReference type="RefSeq" id="WP_048840713.1">
    <property type="nucleotide sequence ID" value="NZ_BAMX01000011.1"/>
</dbReference>
<dbReference type="Proteomes" id="UP000032670">
    <property type="component" value="Unassembled WGS sequence"/>
</dbReference>
<dbReference type="InterPro" id="IPR019734">
    <property type="entry name" value="TPR_rpt"/>
</dbReference>
<feature type="repeat" description="TPR" evidence="3">
    <location>
        <begin position="180"/>
        <end position="213"/>
    </location>
</feature>
<dbReference type="PANTHER" id="PTHR44227:SF3">
    <property type="entry name" value="PROTEIN O-MANNOSYL-TRANSFERASE TMTC4"/>
    <property type="match status" value="1"/>
</dbReference>
<accession>A0A0D6NJS9</accession>
<name>A0A0D6NJS9_9PROT</name>
<dbReference type="Gene3D" id="1.25.40.10">
    <property type="entry name" value="Tetratricopeptide repeat domain"/>
    <property type="match status" value="1"/>
</dbReference>
<evidence type="ECO:0000256" key="1">
    <source>
        <dbReference type="ARBA" id="ARBA00022737"/>
    </source>
</evidence>
<keyword evidence="1" id="KW-0677">Repeat</keyword>
<keyword evidence="4" id="KW-0966">Cell projection</keyword>
<dbReference type="Gene3D" id="3.40.50.2000">
    <property type="entry name" value="Glycogen Phosphorylase B"/>
    <property type="match status" value="1"/>
</dbReference>
<dbReference type="Pfam" id="PF13181">
    <property type="entry name" value="TPR_8"/>
    <property type="match status" value="1"/>
</dbReference>
<dbReference type="AlphaFoldDB" id="A0A0D6NJS9"/>
<evidence type="ECO:0000313" key="4">
    <source>
        <dbReference type="EMBL" id="GAN65656.1"/>
    </source>
</evidence>
<dbReference type="Pfam" id="PF13424">
    <property type="entry name" value="TPR_12"/>
    <property type="match status" value="1"/>
</dbReference>
<proteinExistence type="predicted"/>
<keyword evidence="5" id="KW-1185">Reference proteome</keyword>
<keyword evidence="2 3" id="KW-0802">TPR repeat</keyword>
<keyword evidence="4" id="KW-0282">Flagellum</keyword>
<feature type="repeat" description="TPR" evidence="3">
    <location>
        <begin position="112"/>
        <end position="145"/>
    </location>
</feature>
<dbReference type="InterPro" id="IPR011990">
    <property type="entry name" value="TPR-like_helical_dom_sf"/>
</dbReference>
<keyword evidence="4" id="KW-0808">Transferase</keyword>
<evidence type="ECO:0000313" key="5">
    <source>
        <dbReference type="Proteomes" id="UP000032670"/>
    </source>
</evidence>
<organism evidence="4 5">
    <name type="scientific">Acetobacter orientalis</name>
    <dbReference type="NCBI Taxonomy" id="146474"/>
    <lineage>
        <taxon>Bacteria</taxon>
        <taxon>Pseudomonadati</taxon>
        <taxon>Pseudomonadota</taxon>
        <taxon>Alphaproteobacteria</taxon>
        <taxon>Acetobacterales</taxon>
        <taxon>Acetobacteraceae</taxon>
        <taxon>Acetobacter</taxon>
    </lineage>
</organism>
<dbReference type="SUPFAM" id="SSF53756">
    <property type="entry name" value="UDP-Glycosyltransferase/glycogen phosphorylase"/>
    <property type="match status" value="1"/>
</dbReference>